<dbReference type="InterPro" id="IPR006381">
    <property type="entry name" value="HAD-SF-IIB-MPGP"/>
</dbReference>
<dbReference type="Gene3D" id="3.40.50.1000">
    <property type="entry name" value="HAD superfamily/HAD-like"/>
    <property type="match status" value="1"/>
</dbReference>
<dbReference type="InterPro" id="IPR036412">
    <property type="entry name" value="HAD-like_sf"/>
</dbReference>
<sequence length="274" mass="30602">MPDKKYLIFTDMDGSLLDHDTYSHLPADATLTELKARRVPIIPNTSKTYPELLQLNQELGLTSPFIVENGAAVFIPIGYFNQAPAGVVEFEGYWVKEFTQLRAHWIEVLNQAGQSFESLYEHFAEMSIKRICESTGLSPEQAALAADRHFSEPVLWHGDDAQRLAFIKALEDAGAEPLTGGRFIHVSGNCNKGRALNWLTAEYQRQRGGEFYTLAIGDSHNDVAMLEVADVAIRILSPHKPPPDLTRKHNVITSTLPGPQGWSETVEQILAHYF</sequence>
<reference evidence="4" key="2">
    <citation type="submission" date="2020-08" db="EMBL/GenBank/DDBJ databases">
        <authorList>
            <person name="Lai Q."/>
        </authorList>
    </citation>
    <scope>NUCLEOTIDE SEQUENCE</scope>
    <source>
        <strain evidence="4">S27-2</strain>
    </source>
</reference>
<keyword evidence="5" id="KW-1185">Reference proteome</keyword>
<dbReference type="RefSeq" id="WP_186506723.1">
    <property type="nucleotide sequence ID" value="NZ_JACNEP010000007.1"/>
</dbReference>
<keyword evidence="2 4" id="KW-0378">Hydrolase</keyword>
<accession>A0A8J6M2F1</accession>
<dbReference type="GO" id="GO:0000287">
    <property type="term" value="F:magnesium ion binding"/>
    <property type="evidence" value="ECO:0007669"/>
    <property type="project" value="TreeGrafter"/>
</dbReference>
<evidence type="ECO:0000313" key="4">
    <source>
        <dbReference type="EMBL" id="MBC3766223.1"/>
    </source>
</evidence>
<evidence type="ECO:0000256" key="2">
    <source>
        <dbReference type="ARBA" id="ARBA00022801"/>
    </source>
</evidence>
<dbReference type="InterPro" id="IPR023214">
    <property type="entry name" value="HAD_sf"/>
</dbReference>
<protein>
    <submittedName>
        <fullName evidence="4">HAD-IIB family hydrolase</fullName>
    </submittedName>
</protein>
<dbReference type="SFLD" id="SFLDS00003">
    <property type="entry name" value="Haloacid_Dehalogenase"/>
    <property type="match status" value="1"/>
</dbReference>
<dbReference type="SFLD" id="SFLDG01142">
    <property type="entry name" value="C2.B.2:_Mannosyl-3-phosphoglyc"/>
    <property type="match status" value="1"/>
</dbReference>
<evidence type="ECO:0000313" key="5">
    <source>
        <dbReference type="Proteomes" id="UP000601768"/>
    </source>
</evidence>
<keyword evidence="3" id="KW-0460">Magnesium</keyword>
<evidence type="ECO:0000256" key="3">
    <source>
        <dbReference type="ARBA" id="ARBA00022842"/>
    </source>
</evidence>
<dbReference type="Pfam" id="PF08282">
    <property type="entry name" value="Hydrolase_3"/>
    <property type="match status" value="2"/>
</dbReference>
<dbReference type="GO" id="GO:0005829">
    <property type="term" value="C:cytosol"/>
    <property type="evidence" value="ECO:0007669"/>
    <property type="project" value="TreeGrafter"/>
</dbReference>
<keyword evidence="1" id="KW-0479">Metal-binding</keyword>
<dbReference type="SUPFAM" id="SSF56784">
    <property type="entry name" value="HAD-like"/>
    <property type="match status" value="1"/>
</dbReference>
<dbReference type="GO" id="GO:0051479">
    <property type="term" value="P:mannosylglycerate biosynthetic process"/>
    <property type="evidence" value="ECO:0007669"/>
    <property type="project" value="InterPro"/>
</dbReference>
<dbReference type="EMBL" id="JACNEP010000007">
    <property type="protein sequence ID" value="MBC3766223.1"/>
    <property type="molecule type" value="Genomic_DNA"/>
</dbReference>
<dbReference type="SFLD" id="SFLDG01140">
    <property type="entry name" value="C2.B:_Phosphomannomutase_and_P"/>
    <property type="match status" value="1"/>
</dbReference>
<dbReference type="AlphaFoldDB" id="A0A8J6M2F1"/>
<dbReference type="PANTHER" id="PTHR10000">
    <property type="entry name" value="PHOSPHOSERINE PHOSPHATASE"/>
    <property type="match status" value="1"/>
</dbReference>
<reference evidence="4" key="1">
    <citation type="journal article" date="2018" name="Int. J. Syst. Evol. Microbiol.">
        <title>Neptunicella marina gen. nov., sp. nov., isolated from surface seawater.</title>
        <authorList>
            <person name="Liu X."/>
            <person name="Lai Q."/>
            <person name="Du Y."/>
            <person name="Zhang X."/>
            <person name="Liu Z."/>
            <person name="Sun F."/>
            <person name="Shao Z."/>
        </authorList>
    </citation>
    <scope>NUCLEOTIDE SEQUENCE</scope>
    <source>
        <strain evidence="4">S27-2</strain>
    </source>
</reference>
<name>A0A8J6M2F1_9ALTE</name>
<organism evidence="4 5">
    <name type="scientific">Neptunicella marina</name>
    <dbReference type="NCBI Taxonomy" id="2125989"/>
    <lineage>
        <taxon>Bacteria</taxon>
        <taxon>Pseudomonadati</taxon>
        <taxon>Pseudomonadota</taxon>
        <taxon>Gammaproteobacteria</taxon>
        <taxon>Alteromonadales</taxon>
        <taxon>Alteromonadaceae</taxon>
        <taxon>Neptunicella</taxon>
    </lineage>
</organism>
<gene>
    <name evidence="4" type="ORF">H8B19_10050</name>
</gene>
<dbReference type="NCBIfam" id="TIGR01484">
    <property type="entry name" value="HAD-SF-IIB"/>
    <property type="match status" value="1"/>
</dbReference>
<proteinExistence type="predicted"/>
<dbReference type="InterPro" id="IPR006379">
    <property type="entry name" value="HAD-SF_hydro_IIB"/>
</dbReference>
<dbReference type="Proteomes" id="UP000601768">
    <property type="component" value="Unassembled WGS sequence"/>
</dbReference>
<evidence type="ECO:0000256" key="1">
    <source>
        <dbReference type="ARBA" id="ARBA00022723"/>
    </source>
</evidence>
<dbReference type="Gene3D" id="3.30.980.20">
    <property type="entry name" value="Putative mannosyl-3-phosphoglycerate phosphatase, domain 2"/>
    <property type="match status" value="1"/>
</dbReference>
<dbReference type="NCBIfam" id="NF001218">
    <property type="entry name" value="PRK00192.1-5"/>
    <property type="match status" value="1"/>
</dbReference>
<dbReference type="NCBIfam" id="TIGR01486">
    <property type="entry name" value="HAD-SF-IIB-MPGP"/>
    <property type="match status" value="1"/>
</dbReference>
<dbReference type="GO" id="GO:0050531">
    <property type="term" value="F:mannosyl-3-phosphoglycerate phosphatase activity"/>
    <property type="evidence" value="ECO:0007669"/>
    <property type="project" value="InterPro"/>
</dbReference>
<dbReference type="PANTHER" id="PTHR10000:SF8">
    <property type="entry name" value="HAD SUPERFAMILY HYDROLASE-LIKE, TYPE 3"/>
    <property type="match status" value="1"/>
</dbReference>
<comment type="caution">
    <text evidence="4">The sequence shown here is derived from an EMBL/GenBank/DDBJ whole genome shotgun (WGS) entry which is preliminary data.</text>
</comment>